<dbReference type="SMART" id="SM00950">
    <property type="entry name" value="Piwi"/>
    <property type="match status" value="1"/>
</dbReference>
<name>A0AAV0ATK2_PHAPC</name>
<protein>
    <submittedName>
        <fullName evidence="2">Piwi domain-domain-containing protein</fullName>
    </submittedName>
</protein>
<reference evidence="2" key="1">
    <citation type="submission" date="2022-06" db="EMBL/GenBank/DDBJ databases">
        <authorList>
            <consortium name="SYNGENTA / RWTH Aachen University"/>
        </authorList>
    </citation>
    <scope>NUCLEOTIDE SEQUENCE</scope>
</reference>
<dbReference type="InterPro" id="IPR036397">
    <property type="entry name" value="RNaseH_sf"/>
</dbReference>
<gene>
    <name evidence="2" type="ORF">PPACK8108_LOCUS6086</name>
</gene>
<dbReference type="CDD" id="cd04657">
    <property type="entry name" value="Piwi_ago-like"/>
    <property type="match status" value="1"/>
</dbReference>
<sequence>MSGAAESQVTRPGVGRNGIKIQVTVNAYKVAVPSHIVHHYDLAIQGLVGSSGAVGDAFGNIPVVHDGRKNVFALKNFGWTGDQKTFDVDISDNPERGSKKGTRKFKVVITKVSQANLDSLVNYVNGKLGATADEAVFTAIAALNIICNHDVMSTCANSRNKLFPAPPPLTGGDRQSDHLLAMRGGLEMWRGYFSSIRMAPEGIILNFDLSSQTMIKSGDLHHVAAEIAGVRGGPQELANLRGMAVTNVSRMLKTITVSVERVDGTRIKCKIKEVGSSARAKTFEGPVSPNSDEMRQWTVMEYIEKTYNRRLSFPDLPLVRLTAKAWYPMELCKVPSGQKYNKKLTPDQLSEAIRWLTVKPQERTQMLTKGVAQHLARSPSLSQWGVKINPTPLVIAARRLPPPTVNLNAVQNGQLKVHPIQANNGQWNLTKNVLFKPEVINSWVAVAFGNNFGPFNAGFAQKALGDLEKALSCCGLKVSGLQGPTIFATPRDGPRFVEGQDTVGPWIMSKVKSKPKLIVCFLKDKNAWQYRQIKVFGDSQRGLATQCLAIDKVVSKGNAQYYANVSLKINAKLGGINHAVGERGPIFKTEPTMLMGADVTHPGMDSIEPSVAAVVGSTNEHGLGYAAEFSVQPGRQEIIGELDVMAKDLLLKFHQRNKTLPRKLIFYRDGVSEGQFGEVIQKEIPLLRKAFKQIGIQAPPLKDLAASIKLTFIVCGKRHHFKFGPSGPRDADRNGNLLPGVIVDSGVTHPFHFDWYGLSHAGLLGTSRASHYTVLVDDSKFKPDDIQSLTFQLCFLYSRSTRSVSIATPAYYAHHVCTRAKLLIGNVDFNGSGFTPSSNEKDEAFKNYQGRCGTLKNDFQAAYNKAGNFPVTEYWM</sequence>
<keyword evidence="3" id="KW-1185">Reference proteome</keyword>
<proteinExistence type="predicted"/>
<dbReference type="SMART" id="SM01163">
    <property type="entry name" value="DUF1785"/>
    <property type="match status" value="1"/>
</dbReference>
<dbReference type="AlphaFoldDB" id="A0AAV0ATK2"/>
<evidence type="ECO:0000313" key="3">
    <source>
        <dbReference type="Proteomes" id="UP001153365"/>
    </source>
</evidence>
<evidence type="ECO:0000259" key="1">
    <source>
        <dbReference type="PROSITE" id="PS50822"/>
    </source>
</evidence>
<dbReference type="InterPro" id="IPR014811">
    <property type="entry name" value="ArgoL1"/>
</dbReference>
<dbReference type="InterPro" id="IPR036085">
    <property type="entry name" value="PAZ_dom_sf"/>
</dbReference>
<dbReference type="InterPro" id="IPR003165">
    <property type="entry name" value="Piwi"/>
</dbReference>
<dbReference type="SUPFAM" id="SSF101690">
    <property type="entry name" value="PAZ domain"/>
    <property type="match status" value="1"/>
</dbReference>
<dbReference type="Proteomes" id="UP001153365">
    <property type="component" value="Unassembled WGS sequence"/>
</dbReference>
<dbReference type="Pfam" id="PF16486">
    <property type="entry name" value="ArgoN"/>
    <property type="match status" value="1"/>
</dbReference>
<dbReference type="InterPro" id="IPR032474">
    <property type="entry name" value="Argonaute_N"/>
</dbReference>
<dbReference type="SUPFAM" id="SSF53098">
    <property type="entry name" value="Ribonuclease H-like"/>
    <property type="match status" value="1"/>
</dbReference>
<dbReference type="GO" id="GO:0003723">
    <property type="term" value="F:RNA binding"/>
    <property type="evidence" value="ECO:0007669"/>
    <property type="project" value="InterPro"/>
</dbReference>
<dbReference type="Pfam" id="PF02171">
    <property type="entry name" value="Piwi"/>
    <property type="match status" value="1"/>
</dbReference>
<feature type="domain" description="Piwi" evidence="1">
    <location>
        <begin position="517"/>
        <end position="825"/>
    </location>
</feature>
<accession>A0AAV0ATK2</accession>
<comment type="caution">
    <text evidence="2">The sequence shown here is derived from an EMBL/GenBank/DDBJ whole genome shotgun (WGS) entry which is preliminary data.</text>
</comment>
<dbReference type="Gene3D" id="3.40.50.2300">
    <property type="match status" value="1"/>
</dbReference>
<dbReference type="EMBL" id="CALTRL010001168">
    <property type="protein sequence ID" value="CAH7671315.1"/>
    <property type="molecule type" value="Genomic_DNA"/>
</dbReference>
<dbReference type="Gene3D" id="3.30.420.10">
    <property type="entry name" value="Ribonuclease H-like superfamily/Ribonuclease H"/>
    <property type="match status" value="1"/>
</dbReference>
<dbReference type="Pfam" id="PF08699">
    <property type="entry name" value="ArgoL1"/>
    <property type="match status" value="1"/>
</dbReference>
<dbReference type="InterPro" id="IPR045246">
    <property type="entry name" value="Piwi_ago-like"/>
</dbReference>
<evidence type="ECO:0000313" key="2">
    <source>
        <dbReference type="EMBL" id="CAH7671315.1"/>
    </source>
</evidence>
<dbReference type="InterPro" id="IPR003100">
    <property type="entry name" value="PAZ_dom"/>
</dbReference>
<dbReference type="PANTHER" id="PTHR22891">
    <property type="entry name" value="EUKARYOTIC TRANSLATION INITIATION FACTOR 2C"/>
    <property type="match status" value="1"/>
</dbReference>
<dbReference type="Gene3D" id="2.170.260.10">
    <property type="entry name" value="paz domain"/>
    <property type="match status" value="1"/>
</dbReference>
<organism evidence="2 3">
    <name type="scientific">Phakopsora pachyrhizi</name>
    <name type="common">Asian soybean rust disease fungus</name>
    <dbReference type="NCBI Taxonomy" id="170000"/>
    <lineage>
        <taxon>Eukaryota</taxon>
        <taxon>Fungi</taxon>
        <taxon>Dikarya</taxon>
        <taxon>Basidiomycota</taxon>
        <taxon>Pucciniomycotina</taxon>
        <taxon>Pucciniomycetes</taxon>
        <taxon>Pucciniales</taxon>
        <taxon>Phakopsoraceae</taxon>
        <taxon>Phakopsora</taxon>
    </lineage>
</organism>
<dbReference type="InterPro" id="IPR012337">
    <property type="entry name" value="RNaseH-like_sf"/>
</dbReference>
<dbReference type="Pfam" id="PF02170">
    <property type="entry name" value="PAZ"/>
    <property type="match status" value="1"/>
</dbReference>
<dbReference type="PROSITE" id="PS50822">
    <property type="entry name" value="PIWI"/>
    <property type="match status" value="1"/>
</dbReference>
<dbReference type="CDD" id="cd02846">
    <property type="entry name" value="PAZ_argonaute_like"/>
    <property type="match status" value="1"/>
</dbReference>